<dbReference type="STRING" id="623744.A0A553R5S4"/>
<dbReference type="InterPro" id="IPR010622">
    <property type="entry name" value="FAST_Leu-rich"/>
</dbReference>
<dbReference type="OrthoDB" id="6501018at2759"/>
<name>A0A553R5S4_9TELE</name>
<evidence type="ECO:0000313" key="5">
    <source>
        <dbReference type="Proteomes" id="UP000316079"/>
    </source>
</evidence>
<evidence type="ECO:0000259" key="3">
    <source>
        <dbReference type="PROSITE" id="PS51286"/>
    </source>
</evidence>
<comment type="caution">
    <text evidence="4">The sequence shown here is derived from an EMBL/GenBank/DDBJ whole genome shotgun (WGS) entry which is preliminary data.</text>
</comment>
<dbReference type="SMART" id="SM00952">
    <property type="entry name" value="RAP"/>
    <property type="match status" value="1"/>
</dbReference>
<feature type="domain" description="RAP" evidence="3">
    <location>
        <begin position="560"/>
        <end position="618"/>
    </location>
</feature>
<dbReference type="GO" id="GO:0003723">
    <property type="term" value="F:RNA binding"/>
    <property type="evidence" value="ECO:0007669"/>
    <property type="project" value="TreeGrafter"/>
</dbReference>
<dbReference type="PROSITE" id="PS51286">
    <property type="entry name" value="RAP"/>
    <property type="match status" value="1"/>
</dbReference>
<dbReference type="PANTHER" id="PTHR21228">
    <property type="entry name" value="FAST LEU-RICH DOMAIN-CONTAINING"/>
    <property type="match status" value="1"/>
</dbReference>
<dbReference type="GO" id="GO:0005759">
    <property type="term" value="C:mitochondrial matrix"/>
    <property type="evidence" value="ECO:0007669"/>
    <property type="project" value="TreeGrafter"/>
</dbReference>
<dbReference type="InterPro" id="IPR050870">
    <property type="entry name" value="FAST_kinase"/>
</dbReference>
<dbReference type="InterPro" id="IPR013584">
    <property type="entry name" value="RAP"/>
</dbReference>
<gene>
    <name evidence="4" type="ORF">DNTS_000327</name>
</gene>
<evidence type="ECO:0000256" key="1">
    <source>
        <dbReference type="ARBA" id="ARBA00004173"/>
    </source>
</evidence>
<protein>
    <recommendedName>
        <fullName evidence="3">RAP domain-containing protein</fullName>
    </recommendedName>
</protein>
<dbReference type="Pfam" id="PF06743">
    <property type="entry name" value="FAST_1"/>
    <property type="match status" value="1"/>
</dbReference>
<evidence type="ECO:0000313" key="4">
    <source>
        <dbReference type="EMBL" id="TRY97523.1"/>
    </source>
</evidence>
<dbReference type="Pfam" id="PF08373">
    <property type="entry name" value="RAP"/>
    <property type="match status" value="1"/>
</dbReference>
<proteinExistence type="predicted"/>
<accession>A0A553R5S4</accession>
<sequence>MQILSNLHTFLHLFRLRKELKLATSSISERKWSAQVIQPIHSDVTLYIVQKETHSIVHSSRYGSIGFDWLNSVSAHSIMTTRLLSRWVHWLPHYPRVATASVRLKSSITYIAPLSAPRSCIHPFVRHFCSPNNLVNKEEPSATDESSKSFSELLSNATTLAEVFQIWNDHGALTNDAAKCLLTLQTFPLIGGILVYPGYMNMFDTLQRDVESLSDENLVRLPQALSNINLPFHGPLQSTIQQELVLRIRKLSYSQLSFLLQWVDAQRSIGLENEQLTTTLLKLLELRWVELTDTQSLLILFKRASLFTPSFREKLDDKVLELAERFSAWDSQKVASILILQNRRALSLLKAITYYLNLKEISELPIKLLLDIVYAYARLNFTPVPFLNKIASELLGKLEKMDPLDVCRLAKSMSILQYVNKPLFSGIAQVHKALKDSFQNFNPITRLHLVWSLCILKQATSHHISSVTTQEFVNELFELTGQVCKSEFYHLKLLNVIAYDKLELAEIVREPIPTILVPEYENGEILVDSKLKFLDLEEFQAPHLPGGGGQKTLPNGTRRIAFLALDYSAFCLNTNELLGMFLMQKRHLQHAGFIVVEVPHFEFMLLKGSRQKVAYLQDKVKKAVAENVAK</sequence>
<comment type="subcellular location">
    <subcellularLocation>
        <location evidence="1">Mitochondrion</location>
    </subcellularLocation>
</comment>
<dbReference type="AlphaFoldDB" id="A0A553R5S4"/>
<dbReference type="Proteomes" id="UP000316079">
    <property type="component" value="Unassembled WGS sequence"/>
</dbReference>
<organism evidence="4 5">
    <name type="scientific">Danionella cerebrum</name>
    <dbReference type="NCBI Taxonomy" id="2873325"/>
    <lineage>
        <taxon>Eukaryota</taxon>
        <taxon>Metazoa</taxon>
        <taxon>Chordata</taxon>
        <taxon>Craniata</taxon>
        <taxon>Vertebrata</taxon>
        <taxon>Euteleostomi</taxon>
        <taxon>Actinopterygii</taxon>
        <taxon>Neopterygii</taxon>
        <taxon>Teleostei</taxon>
        <taxon>Ostariophysi</taxon>
        <taxon>Cypriniformes</taxon>
        <taxon>Danionidae</taxon>
        <taxon>Danioninae</taxon>
        <taxon>Danionella</taxon>
    </lineage>
</organism>
<reference evidence="4 5" key="1">
    <citation type="journal article" date="2019" name="Sci. Data">
        <title>Hybrid genome assembly and annotation of Danionella translucida.</title>
        <authorList>
            <person name="Kadobianskyi M."/>
            <person name="Schulze L."/>
            <person name="Schuelke M."/>
            <person name="Judkewitz B."/>
        </authorList>
    </citation>
    <scope>NUCLEOTIDE SEQUENCE [LARGE SCALE GENOMIC DNA]</scope>
    <source>
        <strain evidence="4 5">Bolton</strain>
    </source>
</reference>
<evidence type="ECO:0000256" key="2">
    <source>
        <dbReference type="ARBA" id="ARBA00023128"/>
    </source>
</evidence>
<dbReference type="EMBL" id="SRMA01025221">
    <property type="protein sequence ID" value="TRY97523.1"/>
    <property type="molecule type" value="Genomic_DNA"/>
</dbReference>
<dbReference type="GO" id="GO:0000963">
    <property type="term" value="P:mitochondrial RNA processing"/>
    <property type="evidence" value="ECO:0007669"/>
    <property type="project" value="TreeGrafter"/>
</dbReference>
<dbReference type="PANTHER" id="PTHR21228:SF59">
    <property type="entry name" value="FAST KINASE DOMAIN-CONTAINING PROTEIN 4"/>
    <property type="match status" value="1"/>
</dbReference>
<dbReference type="GO" id="GO:0044528">
    <property type="term" value="P:regulation of mitochondrial mRNA stability"/>
    <property type="evidence" value="ECO:0007669"/>
    <property type="project" value="InterPro"/>
</dbReference>
<dbReference type="GO" id="GO:0035770">
    <property type="term" value="C:ribonucleoprotein granule"/>
    <property type="evidence" value="ECO:0007669"/>
    <property type="project" value="TreeGrafter"/>
</dbReference>
<keyword evidence="2" id="KW-0496">Mitochondrion</keyword>
<keyword evidence="5" id="KW-1185">Reference proteome</keyword>